<keyword evidence="2" id="KW-1185">Reference proteome</keyword>
<reference evidence="3" key="1">
    <citation type="submission" date="2025-08" db="UniProtKB">
        <authorList>
            <consortium name="RefSeq"/>
        </authorList>
    </citation>
    <scope>IDENTIFICATION</scope>
</reference>
<evidence type="ECO:0000313" key="2">
    <source>
        <dbReference type="Proteomes" id="UP000515154"/>
    </source>
</evidence>
<dbReference type="Proteomes" id="UP000515154">
    <property type="component" value="Linkage group LG10"/>
</dbReference>
<proteinExistence type="predicted"/>
<feature type="domain" description="Reverse transcriptase" evidence="1">
    <location>
        <begin position="1"/>
        <end position="96"/>
    </location>
</feature>
<gene>
    <name evidence="3" type="primary">LOC115216201</name>
</gene>
<dbReference type="AlphaFoldDB" id="A0A6P7SSN7"/>
<dbReference type="PANTHER" id="PTHR47027">
    <property type="entry name" value="REVERSE TRANSCRIPTASE DOMAIN-CONTAINING PROTEIN"/>
    <property type="match status" value="1"/>
</dbReference>
<dbReference type="PANTHER" id="PTHR47027:SF27">
    <property type="entry name" value="REVERSE TRANSCRIPTASE DOMAIN-CONTAINING PROTEIN"/>
    <property type="match status" value="1"/>
</dbReference>
<dbReference type="KEGG" id="osn:115216201"/>
<sequence>MEAKGHFLKHCPSSRHCAQYLTDLDFADDIALISHCIKDAESFLQALEKATYQVGLYCNESKTEFITTSSKLTELELLNNISIKNVNDFKYLGSYIVDSLNDFRIRKVLALDAWNRLDKIWHSSLPPTLKVKRFRTLIEPVLLCGSET</sequence>
<accession>A0A6P7SSN7</accession>
<name>A0A6P7SSN7_9MOLL</name>
<dbReference type="RefSeq" id="XP_029641259.1">
    <property type="nucleotide sequence ID" value="XM_029785399.1"/>
</dbReference>
<dbReference type="InterPro" id="IPR000477">
    <property type="entry name" value="RT_dom"/>
</dbReference>
<organism evidence="2 3">
    <name type="scientific">Octopus sinensis</name>
    <name type="common">East Asian common octopus</name>
    <dbReference type="NCBI Taxonomy" id="2607531"/>
    <lineage>
        <taxon>Eukaryota</taxon>
        <taxon>Metazoa</taxon>
        <taxon>Spiralia</taxon>
        <taxon>Lophotrochozoa</taxon>
        <taxon>Mollusca</taxon>
        <taxon>Cephalopoda</taxon>
        <taxon>Coleoidea</taxon>
        <taxon>Octopodiformes</taxon>
        <taxon>Octopoda</taxon>
        <taxon>Incirrata</taxon>
        <taxon>Octopodidae</taxon>
        <taxon>Octopus</taxon>
    </lineage>
</organism>
<evidence type="ECO:0000259" key="1">
    <source>
        <dbReference type="PROSITE" id="PS50878"/>
    </source>
</evidence>
<protein>
    <submittedName>
        <fullName evidence="3">Uncharacterized protein LOC115216201</fullName>
    </submittedName>
</protein>
<evidence type="ECO:0000313" key="3">
    <source>
        <dbReference type="RefSeq" id="XP_029641259.1"/>
    </source>
</evidence>
<dbReference type="PROSITE" id="PS50878">
    <property type="entry name" value="RT_POL"/>
    <property type="match status" value="1"/>
</dbReference>